<evidence type="ECO:0000259" key="4">
    <source>
        <dbReference type="Pfam" id="PF01648"/>
    </source>
</evidence>
<dbReference type="Gene3D" id="3.90.470.20">
    <property type="entry name" value="4'-phosphopantetheinyl transferase domain"/>
    <property type="match status" value="1"/>
</dbReference>
<keyword evidence="5" id="KW-0238">DNA-binding</keyword>
<organism evidence="5 6">
    <name type="scientific">Lentzea guizhouensis</name>
    <dbReference type="NCBI Taxonomy" id="1586287"/>
    <lineage>
        <taxon>Bacteria</taxon>
        <taxon>Bacillati</taxon>
        <taxon>Actinomycetota</taxon>
        <taxon>Actinomycetes</taxon>
        <taxon>Pseudonocardiales</taxon>
        <taxon>Pseudonocardiaceae</taxon>
        <taxon>Lentzea</taxon>
    </lineage>
</organism>
<keyword evidence="2" id="KW-0479">Metal-binding</keyword>
<proteinExistence type="predicted"/>
<dbReference type="InterPro" id="IPR004568">
    <property type="entry name" value="Ppantetheine-prot_Trfase_dom"/>
</dbReference>
<dbReference type="OrthoDB" id="517356at2"/>
<protein>
    <submittedName>
        <fullName evidence="5">DNA-binding protein</fullName>
    </submittedName>
</protein>
<sequence>MRLGVDLTALDELDALLRRRWFRHFVYAEAELAHADGLSPTRRAEFLAGRFSAKEAVLKVLGRGLFQGVAPHDIAVTRAPGGEPCVTLTATAAGAAAEAGISGVSVSITHKRDLVAAVAVGW</sequence>
<reference evidence="5 6" key="1">
    <citation type="submission" date="2016-07" db="EMBL/GenBank/DDBJ databases">
        <title>Complete genome sequence of the Lentzea guizhouensis DHS C013.</title>
        <authorList>
            <person name="Cao C."/>
        </authorList>
    </citation>
    <scope>NUCLEOTIDE SEQUENCE [LARGE SCALE GENOMIC DNA]</scope>
    <source>
        <strain evidence="5 6">DHS C013</strain>
    </source>
</reference>
<dbReference type="NCBIfam" id="TIGR00556">
    <property type="entry name" value="pantethn_trn"/>
    <property type="match status" value="1"/>
</dbReference>
<keyword evidence="6" id="KW-1185">Reference proteome</keyword>
<dbReference type="GO" id="GO:0003677">
    <property type="term" value="F:DNA binding"/>
    <property type="evidence" value="ECO:0007669"/>
    <property type="project" value="UniProtKB-KW"/>
</dbReference>
<dbReference type="Pfam" id="PF01648">
    <property type="entry name" value="ACPS"/>
    <property type="match status" value="1"/>
</dbReference>
<evidence type="ECO:0000256" key="3">
    <source>
        <dbReference type="ARBA" id="ARBA00022842"/>
    </source>
</evidence>
<evidence type="ECO:0000256" key="2">
    <source>
        <dbReference type="ARBA" id="ARBA00022723"/>
    </source>
</evidence>
<dbReference type="GO" id="GO:0000287">
    <property type="term" value="F:magnesium ion binding"/>
    <property type="evidence" value="ECO:0007669"/>
    <property type="project" value="InterPro"/>
</dbReference>
<dbReference type="STRING" id="1586287.BBK82_35005"/>
<dbReference type="InterPro" id="IPR037143">
    <property type="entry name" value="4-PPantetheinyl_Trfase_dom_sf"/>
</dbReference>
<dbReference type="SUPFAM" id="SSF56214">
    <property type="entry name" value="4'-phosphopantetheinyl transferase"/>
    <property type="match status" value="1"/>
</dbReference>
<evidence type="ECO:0000313" key="6">
    <source>
        <dbReference type="Proteomes" id="UP000093053"/>
    </source>
</evidence>
<dbReference type="RefSeq" id="WP_065918792.1">
    <property type="nucleotide sequence ID" value="NZ_CP016793.1"/>
</dbReference>
<dbReference type="KEGG" id="led:BBK82_35005"/>
<dbReference type="Proteomes" id="UP000093053">
    <property type="component" value="Chromosome"/>
</dbReference>
<evidence type="ECO:0000256" key="1">
    <source>
        <dbReference type="ARBA" id="ARBA00022679"/>
    </source>
</evidence>
<feature type="domain" description="4'-phosphopantetheinyl transferase" evidence="4">
    <location>
        <begin position="3"/>
        <end position="117"/>
    </location>
</feature>
<dbReference type="EMBL" id="CP016793">
    <property type="protein sequence ID" value="ANZ40453.1"/>
    <property type="molecule type" value="Genomic_DNA"/>
</dbReference>
<gene>
    <name evidence="5" type="ORF">BBK82_35005</name>
</gene>
<keyword evidence="3" id="KW-0460">Magnesium</keyword>
<keyword evidence="1" id="KW-0808">Transferase</keyword>
<name>A0A1B2HRW6_9PSEU</name>
<dbReference type="GO" id="GO:0006633">
    <property type="term" value="P:fatty acid biosynthetic process"/>
    <property type="evidence" value="ECO:0007669"/>
    <property type="project" value="InterPro"/>
</dbReference>
<dbReference type="InterPro" id="IPR008278">
    <property type="entry name" value="4-PPantetheinyl_Trfase_dom"/>
</dbReference>
<dbReference type="GO" id="GO:0008897">
    <property type="term" value="F:holo-[acyl-carrier-protein] synthase activity"/>
    <property type="evidence" value="ECO:0007669"/>
    <property type="project" value="InterPro"/>
</dbReference>
<accession>A0A1B2HRW6</accession>
<dbReference type="AlphaFoldDB" id="A0A1B2HRW6"/>
<evidence type="ECO:0000313" key="5">
    <source>
        <dbReference type="EMBL" id="ANZ40453.1"/>
    </source>
</evidence>